<dbReference type="InterPro" id="IPR036397">
    <property type="entry name" value="RNaseH_sf"/>
</dbReference>
<dbReference type="EMBL" id="JASCZI010000200">
    <property type="protein sequence ID" value="MED6109970.1"/>
    <property type="molecule type" value="Genomic_DNA"/>
</dbReference>
<reference evidence="2 3" key="1">
    <citation type="journal article" date="2023" name="Plants (Basel)">
        <title>Bridging the Gap: Combining Genomics and Transcriptomics Approaches to Understand Stylosanthes scabra, an Orphan Legume from the Brazilian Caatinga.</title>
        <authorList>
            <person name="Ferreira-Neto J.R.C."/>
            <person name="da Silva M.D."/>
            <person name="Binneck E."/>
            <person name="de Melo N.F."/>
            <person name="da Silva R.H."/>
            <person name="de Melo A.L.T.M."/>
            <person name="Pandolfi V."/>
            <person name="Bustamante F.O."/>
            <person name="Brasileiro-Vidal A.C."/>
            <person name="Benko-Iseppon A.M."/>
        </authorList>
    </citation>
    <scope>NUCLEOTIDE SEQUENCE [LARGE SCALE GENOMIC DNA]</scope>
    <source>
        <tissue evidence="2">Leaves</tissue>
    </source>
</reference>
<dbReference type="Gene3D" id="3.30.420.10">
    <property type="entry name" value="Ribonuclease H-like superfamily/Ribonuclease H"/>
    <property type="match status" value="1"/>
</dbReference>
<sequence>MKVIIDFYQQHIFKLNCYDVDVGIIEGVVDVAPQDIYVENEPQDSNGFSWWQDLSQSHLGVDDLVDGFMVELIGNEDVKQEILEPCLLVHDIGAVSPLRGHLHSSYPIDSWVKPADGFVKVNCHGSVYVNEGRAGFGCVLRDSSGRWIFGCSGLVVGTCVLRTELWAIWRGLYMALQQNQTAVECETDSVDAFYLVNHCQIPQEQEEKELIRKVFELKVRPGWNVTFNLIHRGANRVADWMAKLGARANGVAIDWIHPPNGLQQLLELDNS</sequence>
<dbReference type="InterPro" id="IPR002156">
    <property type="entry name" value="RNaseH_domain"/>
</dbReference>
<gene>
    <name evidence="2" type="ORF">PIB30_117357</name>
</gene>
<dbReference type="PANTHER" id="PTHR47723:SF19">
    <property type="entry name" value="POLYNUCLEOTIDYL TRANSFERASE, RIBONUCLEASE H-LIKE SUPERFAMILY PROTEIN"/>
    <property type="match status" value="1"/>
</dbReference>
<feature type="domain" description="RNase H type-1" evidence="1">
    <location>
        <begin position="122"/>
        <end position="244"/>
    </location>
</feature>
<evidence type="ECO:0000313" key="2">
    <source>
        <dbReference type="EMBL" id="MED6109970.1"/>
    </source>
</evidence>
<dbReference type="InterPro" id="IPR044730">
    <property type="entry name" value="RNase_H-like_dom_plant"/>
</dbReference>
<dbReference type="SUPFAM" id="SSF53098">
    <property type="entry name" value="Ribonuclease H-like"/>
    <property type="match status" value="1"/>
</dbReference>
<dbReference type="InterPro" id="IPR053151">
    <property type="entry name" value="RNase_H-like"/>
</dbReference>
<comment type="caution">
    <text evidence="2">The sequence shown here is derived from an EMBL/GenBank/DDBJ whole genome shotgun (WGS) entry which is preliminary data.</text>
</comment>
<name>A0ABU6QEC8_9FABA</name>
<dbReference type="InterPro" id="IPR012337">
    <property type="entry name" value="RNaseH-like_sf"/>
</dbReference>
<dbReference type="CDD" id="cd06222">
    <property type="entry name" value="RNase_H_like"/>
    <property type="match status" value="1"/>
</dbReference>
<dbReference type="Proteomes" id="UP001341840">
    <property type="component" value="Unassembled WGS sequence"/>
</dbReference>
<protein>
    <recommendedName>
        <fullName evidence="1">RNase H type-1 domain-containing protein</fullName>
    </recommendedName>
</protein>
<organism evidence="2 3">
    <name type="scientific">Stylosanthes scabra</name>
    <dbReference type="NCBI Taxonomy" id="79078"/>
    <lineage>
        <taxon>Eukaryota</taxon>
        <taxon>Viridiplantae</taxon>
        <taxon>Streptophyta</taxon>
        <taxon>Embryophyta</taxon>
        <taxon>Tracheophyta</taxon>
        <taxon>Spermatophyta</taxon>
        <taxon>Magnoliopsida</taxon>
        <taxon>eudicotyledons</taxon>
        <taxon>Gunneridae</taxon>
        <taxon>Pentapetalae</taxon>
        <taxon>rosids</taxon>
        <taxon>fabids</taxon>
        <taxon>Fabales</taxon>
        <taxon>Fabaceae</taxon>
        <taxon>Papilionoideae</taxon>
        <taxon>50 kb inversion clade</taxon>
        <taxon>dalbergioids sensu lato</taxon>
        <taxon>Dalbergieae</taxon>
        <taxon>Pterocarpus clade</taxon>
        <taxon>Stylosanthes</taxon>
    </lineage>
</organism>
<accession>A0ABU6QEC8</accession>
<dbReference type="PANTHER" id="PTHR47723">
    <property type="entry name" value="OS05G0353850 PROTEIN"/>
    <property type="match status" value="1"/>
</dbReference>
<keyword evidence="3" id="KW-1185">Reference proteome</keyword>
<dbReference type="Pfam" id="PF13456">
    <property type="entry name" value="RVT_3"/>
    <property type="match status" value="1"/>
</dbReference>
<evidence type="ECO:0000259" key="1">
    <source>
        <dbReference type="Pfam" id="PF13456"/>
    </source>
</evidence>
<proteinExistence type="predicted"/>
<evidence type="ECO:0000313" key="3">
    <source>
        <dbReference type="Proteomes" id="UP001341840"/>
    </source>
</evidence>